<organism evidence="8 9">
    <name type="scientific">Psilocybe cyanescens</name>
    <dbReference type="NCBI Taxonomy" id="93625"/>
    <lineage>
        <taxon>Eukaryota</taxon>
        <taxon>Fungi</taxon>
        <taxon>Dikarya</taxon>
        <taxon>Basidiomycota</taxon>
        <taxon>Agaricomycotina</taxon>
        <taxon>Agaricomycetes</taxon>
        <taxon>Agaricomycetidae</taxon>
        <taxon>Agaricales</taxon>
        <taxon>Agaricineae</taxon>
        <taxon>Strophariaceae</taxon>
        <taxon>Psilocybe</taxon>
    </lineage>
</organism>
<evidence type="ECO:0000256" key="2">
    <source>
        <dbReference type="ARBA" id="ARBA00004123"/>
    </source>
</evidence>
<evidence type="ECO:0000256" key="4">
    <source>
        <dbReference type="ARBA" id="ARBA00023242"/>
    </source>
</evidence>
<dbReference type="GO" id="GO:0120330">
    <property type="term" value="C:rixosome complex"/>
    <property type="evidence" value="ECO:0007669"/>
    <property type="project" value="UniProtKB-UniRule"/>
</dbReference>
<evidence type="ECO:0000313" key="8">
    <source>
        <dbReference type="EMBL" id="PPQ88648.1"/>
    </source>
</evidence>
<feature type="compositionally biased region" description="Basic residues" evidence="6">
    <location>
        <begin position="501"/>
        <end position="518"/>
    </location>
</feature>
<accession>A0A409XCX0</accession>
<keyword evidence="4 5" id="KW-0539">Nucleus</keyword>
<proteinExistence type="inferred from homology"/>
<feature type="region of interest" description="Disordered" evidence="6">
    <location>
        <begin position="493"/>
        <end position="523"/>
    </location>
</feature>
<dbReference type="InParanoid" id="A0A409XCX0"/>
<keyword evidence="9" id="KW-1185">Reference proteome</keyword>
<protein>
    <recommendedName>
        <fullName evidence="5">Pre-rRNA-processing protein</fullName>
    </recommendedName>
</protein>
<comment type="subunit">
    <text evidence="5">Component of the RIX1 complex.</text>
</comment>
<sequence>MDITPFVSPNCSSHYRIKKAQVMPKSAKKKKDKVADFSKARLKLGKGKATPTNAIDTSFKARSIALPFQSIVAEKDASQPITRRQLTFSDLISHLKHYSAGTRKDALIGLRELLDSNWELINCLTPLVNAVVRLIGDEDASVRKQLLSFLAWLLPRIPSEDIVPHSSSLLLFTTSAQTHIFPEIRIDAVRLLDVLLECIPETVVSGWCATNDSHGSRVLGGYLGILNAGTKYGENDAGPLKATSTASVVLTPASKLVVLRSLATFLRAALSPLESLSAPQAPSNSSTALDAIFMRNAFPSIEAYYSFESLLKSTSQTSCKSVFRNWQTEVSPDDEFADIFTQSFKLLEYQSGDPWTLHDLTSTNGVSGETESLQNSRLASTDFVAHLANTLHSTIIETYLDCAPSVFSPGSTPSETEVQLIVTIVRIAQSLYHVILQSSDSVDQEHVAHLESIVNYMAPYFPASTRDNKLEQPFEEFNLIFCELTSLAVNASQIESSQPNQKRKARKGPSHTSSHKAKASLQTERVTQYITRRLRGEAASSAQIGVPINPTAYRALLPTIWALIGSAGTSADESNEVIHAALDHALKVSSKSACKRLTVEFVARLMLLGLQPHYHGALSADRNPGLKAKFDAWFVHLPQVLWELGNTNLPCTEIVLRAVLRVLQRRSKAAQIEVDFYPCSQVRFTDTIQTITSLQSRLVPYFHMDHPSRGALPGPYNKLPTSSTSRVRLLVLDVVGTIMALGKQEGHEFESLSMAVGLAVSGEDEQSYWMHILSFSSMNKK</sequence>
<dbReference type="OrthoDB" id="361362at2759"/>
<comment type="similarity">
    <text evidence="3 5">Belongs to the IPI1/TEX10 family.</text>
</comment>
<keyword evidence="5" id="KW-0698">rRNA processing</keyword>
<dbReference type="Proteomes" id="UP000283269">
    <property type="component" value="Unassembled WGS sequence"/>
</dbReference>
<dbReference type="GO" id="GO:0006364">
    <property type="term" value="P:rRNA processing"/>
    <property type="evidence" value="ECO:0007669"/>
    <property type="project" value="UniProtKB-UniRule"/>
</dbReference>
<dbReference type="InterPro" id="IPR011989">
    <property type="entry name" value="ARM-like"/>
</dbReference>
<evidence type="ECO:0000256" key="6">
    <source>
        <dbReference type="SAM" id="MobiDB-lite"/>
    </source>
</evidence>
<evidence type="ECO:0000256" key="1">
    <source>
        <dbReference type="ARBA" id="ARBA00002355"/>
    </source>
</evidence>
<dbReference type="Gene3D" id="1.25.10.10">
    <property type="entry name" value="Leucine-rich Repeat Variant"/>
    <property type="match status" value="1"/>
</dbReference>
<keyword evidence="5" id="KW-0690">Ribosome biogenesis</keyword>
<evidence type="ECO:0000256" key="5">
    <source>
        <dbReference type="RuleBase" id="RU368021"/>
    </source>
</evidence>
<name>A0A409XCX0_PSICY</name>
<dbReference type="InterPro" id="IPR024679">
    <property type="entry name" value="Ipi1_N"/>
</dbReference>
<gene>
    <name evidence="8" type="ORF">CVT25_010224</name>
</gene>
<dbReference type="Pfam" id="PF12333">
    <property type="entry name" value="Ipi1_N"/>
    <property type="match status" value="1"/>
</dbReference>
<evidence type="ECO:0000313" key="9">
    <source>
        <dbReference type="Proteomes" id="UP000283269"/>
    </source>
</evidence>
<reference evidence="8 9" key="1">
    <citation type="journal article" date="2018" name="Evol. Lett.">
        <title>Horizontal gene cluster transfer increased hallucinogenic mushroom diversity.</title>
        <authorList>
            <person name="Reynolds H.T."/>
            <person name="Vijayakumar V."/>
            <person name="Gluck-Thaler E."/>
            <person name="Korotkin H.B."/>
            <person name="Matheny P.B."/>
            <person name="Slot J.C."/>
        </authorList>
    </citation>
    <scope>NUCLEOTIDE SEQUENCE [LARGE SCALE GENOMIC DNA]</scope>
    <source>
        <strain evidence="8 9">2631</strain>
    </source>
</reference>
<comment type="caution">
    <text evidence="8">The sequence shown here is derived from an EMBL/GenBank/DDBJ whole genome shotgun (WGS) entry which is preliminary data.</text>
</comment>
<evidence type="ECO:0000259" key="7">
    <source>
        <dbReference type="Pfam" id="PF12333"/>
    </source>
</evidence>
<dbReference type="STRING" id="93625.A0A409XCX0"/>
<dbReference type="AlphaFoldDB" id="A0A409XCX0"/>
<evidence type="ECO:0000256" key="3">
    <source>
        <dbReference type="ARBA" id="ARBA00006427"/>
    </source>
</evidence>
<dbReference type="EMBL" id="NHYD01002055">
    <property type="protein sequence ID" value="PPQ88648.1"/>
    <property type="molecule type" value="Genomic_DNA"/>
</dbReference>
<feature type="domain" description="Pre-rRNA-processing protein Ipi1 N-terminal" evidence="7">
    <location>
        <begin position="160"/>
        <end position="266"/>
    </location>
</feature>
<dbReference type="InterPro" id="IPR016024">
    <property type="entry name" value="ARM-type_fold"/>
</dbReference>
<comment type="function">
    <text evidence="1 5">Component of the RIX1 complex required for processing of ITS2 sequences from 35S pre-rRNA.</text>
</comment>
<dbReference type="SUPFAM" id="SSF48371">
    <property type="entry name" value="ARM repeat"/>
    <property type="match status" value="1"/>
</dbReference>
<dbReference type="PANTHER" id="PTHR16056">
    <property type="entry name" value="REGULATOR OF MICROTUBULE DYNAMICS PROTEIN"/>
    <property type="match status" value="1"/>
</dbReference>
<dbReference type="PANTHER" id="PTHR16056:SF2">
    <property type="entry name" value="TESTIS-EXPRESSED PROTEIN 10"/>
    <property type="match status" value="1"/>
</dbReference>
<comment type="subcellular location">
    <subcellularLocation>
        <location evidence="2 5">Nucleus</location>
    </subcellularLocation>
</comment>
<dbReference type="GO" id="GO:0005634">
    <property type="term" value="C:nucleus"/>
    <property type="evidence" value="ECO:0007669"/>
    <property type="project" value="UniProtKB-SubCell"/>
</dbReference>